<reference evidence="2" key="1">
    <citation type="submission" date="2023-03" db="EMBL/GenBank/DDBJ databases">
        <title>Massive genome expansion in bonnet fungi (Mycena s.s.) driven by repeated elements and novel gene families across ecological guilds.</title>
        <authorList>
            <consortium name="Lawrence Berkeley National Laboratory"/>
            <person name="Harder C.B."/>
            <person name="Miyauchi S."/>
            <person name="Viragh M."/>
            <person name="Kuo A."/>
            <person name="Thoen E."/>
            <person name="Andreopoulos B."/>
            <person name="Lu D."/>
            <person name="Skrede I."/>
            <person name="Drula E."/>
            <person name="Henrissat B."/>
            <person name="Morin E."/>
            <person name="Kohler A."/>
            <person name="Barry K."/>
            <person name="LaButti K."/>
            <person name="Morin E."/>
            <person name="Salamov A."/>
            <person name="Lipzen A."/>
            <person name="Mereny Z."/>
            <person name="Hegedus B."/>
            <person name="Baldrian P."/>
            <person name="Stursova M."/>
            <person name="Weitz H."/>
            <person name="Taylor A."/>
            <person name="Grigoriev I.V."/>
            <person name="Nagy L.G."/>
            <person name="Martin F."/>
            <person name="Kauserud H."/>
        </authorList>
    </citation>
    <scope>NUCLEOTIDE SEQUENCE</scope>
    <source>
        <strain evidence="2">CBHHK067</strain>
    </source>
</reference>
<keyword evidence="3" id="KW-1185">Reference proteome</keyword>
<name>A0AAD7DDK3_MYCRO</name>
<feature type="compositionally biased region" description="Pro residues" evidence="1">
    <location>
        <begin position="138"/>
        <end position="165"/>
    </location>
</feature>
<dbReference type="Proteomes" id="UP001221757">
    <property type="component" value="Unassembled WGS sequence"/>
</dbReference>
<feature type="compositionally biased region" description="Polar residues" evidence="1">
    <location>
        <begin position="36"/>
        <end position="52"/>
    </location>
</feature>
<protein>
    <submittedName>
        <fullName evidence="2">Uncharacterized protein</fullName>
    </submittedName>
</protein>
<proteinExistence type="predicted"/>
<feature type="region of interest" description="Disordered" evidence="1">
    <location>
        <begin position="130"/>
        <end position="188"/>
    </location>
</feature>
<dbReference type="EMBL" id="JARKIE010000074">
    <property type="protein sequence ID" value="KAJ7689140.1"/>
    <property type="molecule type" value="Genomic_DNA"/>
</dbReference>
<dbReference type="AlphaFoldDB" id="A0AAD7DDK3"/>
<evidence type="ECO:0000256" key="1">
    <source>
        <dbReference type="SAM" id="MobiDB-lite"/>
    </source>
</evidence>
<gene>
    <name evidence="2" type="ORF">B0H17DRAFT_1135190</name>
</gene>
<organism evidence="2 3">
    <name type="scientific">Mycena rosella</name>
    <name type="common">Pink bonnet</name>
    <name type="synonym">Agaricus rosellus</name>
    <dbReference type="NCBI Taxonomy" id="1033263"/>
    <lineage>
        <taxon>Eukaryota</taxon>
        <taxon>Fungi</taxon>
        <taxon>Dikarya</taxon>
        <taxon>Basidiomycota</taxon>
        <taxon>Agaricomycotina</taxon>
        <taxon>Agaricomycetes</taxon>
        <taxon>Agaricomycetidae</taxon>
        <taxon>Agaricales</taxon>
        <taxon>Marasmiineae</taxon>
        <taxon>Mycenaceae</taxon>
        <taxon>Mycena</taxon>
    </lineage>
</organism>
<evidence type="ECO:0000313" key="2">
    <source>
        <dbReference type="EMBL" id="KAJ7689140.1"/>
    </source>
</evidence>
<feature type="compositionally biased region" description="Basic residues" evidence="1">
    <location>
        <begin position="81"/>
        <end position="90"/>
    </location>
</feature>
<comment type="caution">
    <text evidence="2">The sequence shown here is derived from an EMBL/GenBank/DDBJ whole genome shotgun (WGS) entry which is preliminary data.</text>
</comment>
<feature type="region of interest" description="Disordered" evidence="1">
    <location>
        <begin position="34"/>
        <end position="114"/>
    </location>
</feature>
<evidence type="ECO:0000313" key="3">
    <source>
        <dbReference type="Proteomes" id="UP001221757"/>
    </source>
</evidence>
<sequence>MNFKICGRENRNSRINRLFYASDCSEHKSECEQARESQTGSRLRGCQLSQGPTRAREKEAPDESVSAAKIKNRRSESGIHPKARKARKQRRAMEPLRPHSAINEEDSDSEEWAQVANETIASKVLSSMYRKSGGTVSPLPPSSPLPPFSPLPPSSPPSPETPPQRAPHRAWASPEEWDDPGSPLPPSAYERMPWARLFVFGPKGGPDPDADELT</sequence>
<accession>A0AAD7DDK3</accession>